<gene>
    <name evidence="5" type="primary">fdtC</name>
    <name evidence="5" type="ORF">EC9_15770</name>
</gene>
<dbReference type="InterPro" id="IPR050179">
    <property type="entry name" value="Trans_hexapeptide_repeat"/>
</dbReference>
<comment type="similarity">
    <text evidence="1">Belongs to the transferase hexapeptide repeat family.</text>
</comment>
<evidence type="ECO:0000256" key="2">
    <source>
        <dbReference type="ARBA" id="ARBA00022679"/>
    </source>
</evidence>
<dbReference type="InterPro" id="IPR001451">
    <property type="entry name" value="Hexapep"/>
</dbReference>
<reference evidence="5 6" key="1">
    <citation type="submission" date="2019-02" db="EMBL/GenBank/DDBJ databases">
        <title>Deep-cultivation of Planctomycetes and their phenomic and genomic characterization uncovers novel biology.</title>
        <authorList>
            <person name="Wiegand S."/>
            <person name="Jogler M."/>
            <person name="Boedeker C."/>
            <person name="Pinto D."/>
            <person name="Vollmers J."/>
            <person name="Rivas-Marin E."/>
            <person name="Kohn T."/>
            <person name="Peeters S.H."/>
            <person name="Heuer A."/>
            <person name="Rast P."/>
            <person name="Oberbeckmann S."/>
            <person name="Bunk B."/>
            <person name="Jeske O."/>
            <person name="Meyerdierks A."/>
            <person name="Storesund J.E."/>
            <person name="Kallscheuer N."/>
            <person name="Luecker S."/>
            <person name="Lage O.M."/>
            <person name="Pohl T."/>
            <person name="Merkel B.J."/>
            <person name="Hornburger P."/>
            <person name="Mueller R.-W."/>
            <person name="Bruemmer F."/>
            <person name="Labrenz M."/>
            <person name="Spormann A.M."/>
            <person name="Op den Camp H."/>
            <person name="Overmann J."/>
            <person name="Amann R."/>
            <person name="Jetten M.S.M."/>
            <person name="Mascher T."/>
            <person name="Medema M.H."/>
            <person name="Devos D.P."/>
            <person name="Kaster A.-K."/>
            <person name="Ovreas L."/>
            <person name="Rohde M."/>
            <person name="Galperin M.Y."/>
            <person name="Jogler C."/>
        </authorList>
    </citation>
    <scope>NUCLEOTIDE SEQUENCE [LARGE SCALE GENOMIC DNA]</scope>
    <source>
        <strain evidence="5 6">EC9</strain>
    </source>
</reference>
<evidence type="ECO:0000256" key="4">
    <source>
        <dbReference type="ARBA" id="ARBA00023315"/>
    </source>
</evidence>
<dbReference type="CDD" id="cd03358">
    <property type="entry name" value="LbH_WxcM_N_like"/>
    <property type="match status" value="1"/>
</dbReference>
<evidence type="ECO:0000313" key="6">
    <source>
        <dbReference type="Proteomes" id="UP000319557"/>
    </source>
</evidence>
<accession>A0A517LXR0</accession>
<name>A0A517LXR0_9BACT</name>
<dbReference type="Gene3D" id="2.160.10.10">
    <property type="entry name" value="Hexapeptide repeat proteins"/>
    <property type="match status" value="1"/>
</dbReference>
<protein>
    <submittedName>
        <fullName evidence="5">dTDP-3-amino-3,6-dideoxy-alpha-D-galactopyranose 3-N-acetyltransferase</fullName>
        <ecNumber evidence="5">2.3.1.197</ecNumber>
    </submittedName>
</protein>
<dbReference type="Pfam" id="PF00132">
    <property type="entry name" value="Hexapep"/>
    <property type="match status" value="1"/>
</dbReference>
<dbReference type="EMBL" id="CP036261">
    <property type="protein sequence ID" value="QDS87399.1"/>
    <property type="molecule type" value="Genomic_DNA"/>
</dbReference>
<evidence type="ECO:0000256" key="3">
    <source>
        <dbReference type="ARBA" id="ARBA00022737"/>
    </source>
</evidence>
<keyword evidence="6" id="KW-1185">Reference proteome</keyword>
<dbReference type="Proteomes" id="UP000319557">
    <property type="component" value="Chromosome"/>
</dbReference>
<dbReference type="PANTHER" id="PTHR43300:SF4">
    <property type="entry name" value="ACYL-[ACYL-CARRIER-PROTEIN]--UDP-N-ACETYLGLUCOSAMINE O-ACYLTRANSFERASE"/>
    <property type="match status" value="1"/>
</dbReference>
<dbReference type="SUPFAM" id="SSF51161">
    <property type="entry name" value="Trimeric LpxA-like enzymes"/>
    <property type="match status" value="1"/>
</dbReference>
<dbReference type="PANTHER" id="PTHR43300">
    <property type="entry name" value="ACETYLTRANSFERASE"/>
    <property type="match status" value="1"/>
</dbReference>
<dbReference type="GO" id="GO:0016746">
    <property type="term" value="F:acyltransferase activity"/>
    <property type="evidence" value="ECO:0007669"/>
    <property type="project" value="UniProtKB-KW"/>
</dbReference>
<organism evidence="5 6">
    <name type="scientific">Rosistilla ulvae</name>
    <dbReference type="NCBI Taxonomy" id="1930277"/>
    <lineage>
        <taxon>Bacteria</taxon>
        <taxon>Pseudomonadati</taxon>
        <taxon>Planctomycetota</taxon>
        <taxon>Planctomycetia</taxon>
        <taxon>Pirellulales</taxon>
        <taxon>Pirellulaceae</taxon>
        <taxon>Rosistilla</taxon>
    </lineage>
</organism>
<keyword evidence="2 5" id="KW-0808">Transferase</keyword>
<dbReference type="KEGG" id="ruv:EC9_15770"/>
<dbReference type="InterPro" id="IPR011004">
    <property type="entry name" value="Trimer_LpxA-like_sf"/>
</dbReference>
<evidence type="ECO:0000256" key="1">
    <source>
        <dbReference type="ARBA" id="ARBA00007274"/>
    </source>
</evidence>
<proteinExistence type="inferred from homology"/>
<dbReference type="RefSeq" id="WP_145343740.1">
    <property type="nucleotide sequence ID" value="NZ_CP036261.1"/>
</dbReference>
<sequence>MHHATAIVETDTIGPETNVWAYAHVMPGAIVGNRVNIGDHAFVEGGAVIGDNVTLKNSVCVWEGITIEDDCFIGPAVTFTNDRNPRSPRMDAAAARYAQGKSWLVKTVVRRGCSIGAASTICPGLDLGTFAMIAAGSVVTRDVPAFALVMGSPARRVADVCSCGQRLPGKFDDCDCEACGETATQRVQRGFK</sequence>
<dbReference type="InterPro" id="IPR018357">
    <property type="entry name" value="Hexapep_transf_CS"/>
</dbReference>
<dbReference type="Pfam" id="PF14602">
    <property type="entry name" value="Hexapep_2"/>
    <property type="match status" value="1"/>
</dbReference>
<dbReference type="PROSITE" id="PS00101">
    <property type="entry name" value="HEXAPEP_TRANSFERASES"/>
    <property type="match status" value="1"/>
</dbReference>
<dbReference type="EC" id="2.3.1.197" evidence="5"/>
<evidence type="ECO:0000313" key="5">
    <source>
        <dbReference type="EMBL" id="QDS87399.1"/>
    </source>
</evidence>
<dbReference type="AlphaFoldDB" id="A0A517LXR0"/>
<keyword evidence="4 5" id="KW-0012">Acyltransferase</keyword>
<keyword evidence="3" id="KW-0677">Repeat</keyword>
<dbReference type="OrthoDB" id="285017at2"/>